<evidence type="ECO:0000256" key="1">
    <source>
        <dbReference type="ARBA" id="ARBA00023122"/>
    </source>
</evidence>
<proteinExistence type="predicted"/>
<dbReference type="AlphaFoldDB" id="A0A3Q8S2Y5"/>
<dbReference type="InterPro" id="IPR046342">
    <property type="entry name" value="CBS_dom_sf"/>
</dbReference>
<evidence type="ECO:0000313" key="4">
    <source>
        <dbReference type="EMBL" id="AZK44404.1"/>
    </source>
</evidence>
<accession>A0A3Q8S2Y5</accession>
<dbReference type="SUPFAM" id="SSF54631">
    <property type="entry name" value="CBS-domain pair"/>
    <property type="match status" value="1"/>
</dbReference>
<dbReference type="InterPro" id="IPR051257">
    <property type="entry name" value="Diverse_CBS-Domain"/>
</dbReference>
<reference evidence="4 5" key="1">
    <citation type="journal article" date="2020" name="Int. J. Syst. Evol. Microbiol.">
        <title>Description of Erysipelothrix piscisicarius sp. nov., an emergent fish pathogen, and assessment of virulence using a tiger barb (Puntigrus tetrazona) infection model.</title>
        <authorList>
            <person name="Pomaranski E.K."/>
            <person name="Griffin M.J."/>
            <person name="Camus A.C."/>
            <person name="Armwood A.R."/>
            <person name="Shelley J."/>
            <person name="Waldbieser G.C."/>
            <person name="LaFrentz B.R."/>
            <person name="Garcia J.C."/>
            <person name="Yanong R."/>
            <person name="Soto E."/>
        </authorList>
    </citation>
    <scope>NUCLEOTIDE SEQUENCE [LARGE SCALE GENOMIC DNA]</scope>
    <source>
        <strain evidence="4 5">15TAL0474</strain>
    </source>
</reference>
<keyword evidence="1 2" id="KW-0129">CBS domain</keyword>
<protein>
    <submittedName>
        <fullName evidence="4">CBS domain-containing protein</fullName>
    </submittedName>
</protein>
<evidence type="ECO:0000259" key="3">
    <source>
        <dbReference type="PROSITE" id="PS51371"/>
    </source>
</evidence>
<dbReference type="EMBL" id="CP034234">
    <property type="protein sequence ID" value="AZK44404.1"/>
    <property type="molecule type" value="Genomic_DNA"/>
</dbReference>
<dbReference type="Gene3D" id="3.10.580.10">
    <property type="entry name" value="CBS-domain"/>
    <property type="match status" value="1"/>
</dbReference>
<evidence type="ECO:0000313" key="5">
    <source>
        <dbReference type="Proteomes" id="UP000278804"/>
    </source>
</evidence>
<evidence type="ECO:0000256" key="2">
    <source>
        <dbReference type="PROSITE-ProRule" id="PRU00703"/>
    </source>
</evidence>
<dbReference type="PANTHER" id="PTHR43080">
    <property type="entry name" value="CBS DOMAIN-CONTAINING PROTEIN CBSX3, MITOCHONDRIAL"/>
    <property type="match status" value="1"/>
</dbReference>
<dbReference type="Proteomes" id="UP000278804">
    <property type="component" value="Chromosome"/>
</dbReference>
<gene>
    <name evidence="4" type="ORF">EEI45_06330</name>
</gene>
<sequence length="151" mass="17620">MTTLNNINSKHLNEAPYTSIAFLLKPKRMIGYITNTASVRQALEKMKFHGYTAMPVITEDGQFYGTINEGDFLWYLIHEKITDMKDVEEGYLKDIMRHSWNPPVTIDVDLSYVLDRILDQNFVPVVDDRNKFMGIITRKSVLMYYQDMKQG</sequence>
<feature type="domain" description="CBS" evidence="3">
    <location>
        <begin position="26"/>
        <end position="84"/>
    </location>
</feature>
<dbReference type="PROSITE" id="PS51371">
    <property type="entry name" value="CBS"/>
    <property type="match status" value="1"/>
</dbReference>
<dbReference type="Pfam" id="PF00571">
    <property type="entry name" value="CBS"/>
    <property type="match status" value="2"/>
</dbReference>
<keyword evidence="5" id="KW-1185">Reference proteome</keyword>
<name>A0A3Q8S2Y5_9FIRM</name>
<dbReference type="PANTHER" id="PTHR43080:SF26">
    <property type="entry name" value="REGULATORY PROTEIN"/>
    <property type="match status" value="1"/>
</dbReference>
<dbReference type="CDD" id="cd09834">
    <property type="entry name" value="CBS_pair_bac"/>
    <property type="match status" value="1"/>
</dbReference>
<dbReference type="RefSeq" id="WP_125164577.1">
    <property type="nucleotide sequence ID" value="NZ_CP034234.1"/>
</dbReference>
<dbReference type="KEGG" id="eri:EEI45_06330"/>
<dbReference type="InterPro" id="IPR000644">
    <property type="entry name" value="CBS_dom"/>
</dbReference>
<organism evidence="4 5">
    <name type="scientific">Erysipelothrix piscisicarius</name>
    <dbReference type="NCBI Taxonomy" id="2485784"/>
    <lineage>
        <taxon>Bacteria</taxon>
        <taxon>Bacillati</taxon>
        <taxon>Bacillota</taxon>
        <taxon>Erysipelotrichia</taxon>
        <taxon>Erysipelotrichales</taxon>
        <taxon>Erysipelotrichaceae</taxon>
        <taxon>Erysipelothrix</taxon>
    </lineage>
</organism>